<name>A0A397SJM5_9GLOM</name>
<keyword evidence="3" id="KW-1185">Reference proteome</keyword>
<comment type="caution">
    <text evidence="2">The sequence shown here is derived from an EMBL/GenBank/DDBJ whole genome shotgun (WGS) entry which is preliminary data.</text>
</comment>
<dbReference type="Gene3D" id="3.30.420.40">
    <property type="match status" value="1"/>
</dbReference>
<evidence type="ECO:0000313" key="2">
    <source>
        <dbReference type="EMBL" id="RIA82734.1"/>
    </source>
</evidence>
<evidence type="ECO:0000256" key="1">
    <source>
        <dbReference type="SAM" id="Coils"/>
    </source>
</evidence>
<organism evidence="2 3">
    <name type="scientific">Glomus cerebriforme</name>
    <dbReference type="NCBI Taxonomy" id="658196"/>
    <lineage>
        <taxon>Eukaryota</taxon>
        <taxon>Fungi</taxon>
        <taxon>Fungi incertae sedis</taxon>
        <taxon>Mucoromycota</taxon>
        <taxon>Glomeromycotina</taxon>
        <taxon>Glomeromycetes</taxon>
        <taxon>Glomerales</taxon>
        <taxon>Glomeraceae</taxon>
        <taxon>Glomus</taxon>
    </lineage>
</organism>
<accession>A0A397SJM5</accession>
<evidence type="ECO:0000313" key="3">
    <source>
        <dbReference type="Proteomes" id="UP000265703"/>
    </source>
</evidence>
<dbReference type="SUPFAM" id="SSF53067">
    <property type="entry name" value="Actin-like ATPase domain"/>
    <property type="match status" value="2"/>
</dbReference>
<dbReference type="PANTHER" id="PTHR14187">
    <property type="entry name" value="ALPHA KINASE/ELONGATION FACTOR 2 KINASE"/>
    <property type="match status" value="1"/>
</dbReference>
<dbReference type="EMBL" id="QKYT01000637">
    <property type="protein sequence ID" value="RIA82734.1"/>
    <property type="molecule type" value="Genomic_DNA"/>
</dbReference>
<dbReference type="PANTHER" id="PTHR14187:SF5">
    <property type="entry name" value="HEAT SHOCK 70 KDA PROTEIN 12A"/>
    <property type="match status" value="1"/>
</dbReference>
<keyword evidence="1" id="KW-0175">Coiled coil</keyword>
<feature type="coiled-coil region" evidence="1">
    <location>
        <begin position="18"/>
        <end position="55"/>
    </location>
</feature>
<protein>
    <recommendedName>
        <fullName evidence="4">Hsp70 protein</fullName>
    </recommendedName>
</protein>
<reference evidence="2 3" key="1">
    <citation type="submission" date="2018-06" db="EMBL/GenBank/DDBJ databases">
        <title>Comparative genomics reveals the genomic features of Rhizophagus irregularis, R. cerebriforme, R. diaphanum and Gigaspora rosea, and their symbiotic lifestyle signature.</title>
        <authorList>
            <person name="Morin E."/>
            <person name="San Clemente H."/>
            <person name="Chen E.C.H."/>
            <person name="De La Providencia I."/>
            <person name="Hainaut M."/>
            <person name="Kuo A."/>
            <person name="Kohler A."/>
            <person name="Murat C."/>
            <person name="Tang N."/>
            <person name="Roy S."/>
            <person name="Loubradou J."/>
            <person name="Henrissat B."/>
            <person name="Grigoriev I.V."/>
            <person name="Corradi N."/>
            <person name="Roux C."/>
            <person name="Martin F.M."/>
        </authorList>
    </citation>
    <scope>NUCLEOTIDE SEQUENCE [LARGE SCALE GENOMIC DNA]</scope>
    <source>
        <strain evidence="2 3">DAOM 227022</strain>
    </source>
</reference>
<proteinExistence type="predicted"/>
<sequence>MLIEENTDKIIEKLGIGFNKLNDKLSYLLEENNNLKQLLIKLEKEKNEEIKLLKNSLIDKEVENLDLMARFKQNNIDKTTITSLNNNNKNNNVQLVKDIKTSPERPRKIRNNRESDIRVVVGLDFGAKYSGFAYCHSTGTDIRINDLWHEKVGQLRTNTVLLYDKEYKNVKLWGIPALNKSRNSKDKLIELFKLHMSNMPDKFKPKLPLPLTYKKAITDYLREFGKVIQVTITKHWPGINFFRNVLLVLTVPAEYPENTKDIMRECLYNAGLLEDKFSTNLQFITESEAAGIHCLKNIPEARDLKPGNTFMIVNCDDVSIDLTIQKLNDKRFGDITARAGEFNNSIDAEFIKYLRKKLGDEPIELLRENNYGQIRYLIQQFHKSVLTHFTGDQNFLYELDIQETIPILKKYIIKESIRKSLEKNEWIIKIDFKIMKSIFEPIIQKIIHLIKDQLYKTHSAIFLIGTFSESKYLQKRVKELFQYEVKIISVPIQPIAAIARGAVIYGLSMKNILR</sequence>
<dbReference type="AlphaFoldDB" id="A0A397SJM5"/>
<dbReference type="InterPro" id="IPR043129">
    <property type="entry name" value="ATPase_NBD"/>
</dbReference>
<dbReference type="Proteomes" id="UP000265703">
    <property type="component" value="Unassembled WGS sequence"/>
</dbReference>
<dbReference type="STRING" id="658196.A0A397SJM5"/>
<dbReference type="OrthoDB" id="2963168at2759"/>
<evidence type="ECO:0008006" key="4">
    <source>
        <dbReference type="Google" id="ProtNLM"/>
    </source>
</evidence>
<gene>
    <name evidence="2" type="ORF">C1645_880890</name>
</gene>